<dbReference type="InterPro" id="IPR004360">
    <property type="entry name" value="Glyas_Fos-R_dOase_dom"/>
</dbReference>
<dbReference type="EMBL" id="ALZR01000070">
    <property type="protein sequence ID" value="EJV16109.1"/>
    <property type="molecule type" value="Genomic_DNA"/>
</dbReference>
<sequence length="126" mass="14073">MRMKLDMVGIIVNDMTQALSFYQTLGFNVLEEASPDYTELQNNGVRISLNSLQMITGVYGFAPSQQGDKIELAFLCETAAEVDNTVKKMSQAGYIVFKEPWNAPWGQRYAIIKDVDANLISLFAPL</sequence>
<gene>
    <name evidence="2" type="ORF">HMPREF1336_02006</name>
</gene>
<dbReference type="InterPro" id="IPR037523">
    <property type="entry name" value="VOC_core"/>
</dbReference>
<evidence type="ECO:0000313" key="2">
    <source>
        <dbReference type="EMBL" id="EJV16109.1"/>
    </source>
</evidence>
<feature type="domain" description="VOC" evidence="1">
    <location>
        <begin position="4"/>
        <end position="125"/>
    </location>
</feature>
<dbReference type="PANTHER" id="PTHR36503">
    <property type="entry name" value="BLR2520 PROTEIN"/>
    <property type="match status" value="1"/>
</dbReference>
<reference evidence="2 3" key="1">
    <citation type="submission" date="2012-04" db="EMBL/GenBank/DDBJ databases">
        <authorList>
            <person name="Weinstock G."/>
            <person name="Sodergren E."/>
            <person name="Lobos E.A."/>
            <person name="Fulton L."/>
            <person name="Fulton R."/>
            <person name="Courtney L."/>
            <person name="Fronick C."/>
            <person name="O'Laughlin M."/>
            <person name="Godfrey J."/>
            <person name="Wilson R.M."/>
            <person name="Miner T."/>
            <person name="Farmer C."/>
            <person name="Delehaunty K."/>
            <person name="Cordes M."/>
            <person name="Minx P."/>
            <person name="Tomlinson C."/>
            <person name="Chen J."/>
            <person name="Wollam A."/>
            <person name="Pepin K.H."/>
            <person name="Bhonagiri V."/>
            <person name="Zhang X."/>
            <person name="Suruliraj S."/>
            <person name="Warren W."/>
            <person name="Mitreva M."/>
            <person name="Mardis E.R."/>
            <person name="Wilson R.K."/>
        </authorList>
    </citation>
    <scope>NUCLEOTIDE SEQUENCE [LARGE SCALE GENOMIC DNA]</scope>
    <source>
        <strain evidence="2 3">ERV63</strain>
    </source>
</reference>
<evidence type="ECO:0000259" key="1">
    <source>
        <dbReference type="PROSITE" id="PS51819"/>
    </source>
</evidence>
<accession>A0AAV3GJY7</accession>
<dbReference type="Proteomes" id="UP000004117">
    <property type="component" value="Unassembled WGS sequence"/>
</dbReference>
<proteinExistence type="predicted"/>
<dbReference type="AlphaFoldDB" id="A0AAV3GJY7"/>
<organism evidence="2 3">
    <name type="scientific">Enterococcus faecalis ERV63</name>
    <dbReference type="NCBI Taxonomy" id="1134793"/>
    <lineage>
        <taxon>Bacteria</taxon>
        <taxon>Bacillati</taxon>
        <taxon>Bacillota</taxon>
        <taxon>Bacilli</taxon>
        <taxon>Lactobacillales</taxon>
        <taxon>Enterococcaceae</taxon>
        <taxon>Enterococcus</taxon>
    </lineage>
</organism>
<protein>
    <submittedName>
        <fullName evidence="2">Glyoxalase family protein</fullName>
    </submittedName>
</protein>
<dbReference type="Gene3D" id="3.10.180.10">
    <property type="entry name" value="2,3-Dihydroxybiphenyl 1,2-Dioxygenase, domain 1"/>
    <property type="match status" value="1"/>
</dbReference>
<evidence type="ECO:0000313" key="3">
    <source>
        <dbReference type="Proteomes" id="UP000004117"/>
    </source>
</evidence>
<name>A0AAV3GJY7_ENTFL</name>
<dbReference type="CDD" id="cd07235">
    <property type="entry name" value="MRD"/>
    <property type="match status" value="1"/>
</dbReference>
<dbReference type="PANTHER" id="PTHR36503:SF3">
    <property type="entry name" value="BLR0126 PROTEIN"/>
    <property type="match status" value="1"/>
</dbReference>
<dbReference type="PROSITE" id="PS51819">
    <property type="entry name" value="VOC"/>
    <property type="match status" value="1"/>
</dbReference>
<dbReference type="InterPro" id="IPR029068">
    <property type="entry name" value="Glyas_Bleomycin-R_OHBP_Dase"/>
</dbReference>
<comment type="caution">
    <text evidence="2">The sequence shown here is derived from an EMBL/GenBank/DDBJ whole genome shotgun (WGS) entry which is preliminary data.</text>
</comment>
<dbReference type="SUPFAM" id="SSF54593">
    <property type="entry name" value="Glyoxalase/Bleomycin resistance protein/Dihydroxybiphenyl dioxygenase"/>
    <property type="match status" value="1"/>
</dbReference>
<dbReference type="Pfam" id="PF00903">
    <property type="entry name" value="Glyoxalase"/>
    <property type="match status" value="1"/>
</dbReference>